<comment type="pathway">
    <text evidence="10">Porphyrin-containing compound metabolism; heme A biosynthesis; heme A from heme O: step 1/1.</text>
</comment>
<feature type="transmembrane region" description="Helical" evidence="12">
    <location>
        <begin position="20"/>
        <end position="38"/>
    </location>
</feature>
<dbReference type="GO" id="GO:0046872">
    <property type="term" value="F:metal ion binding"/>
    <property type="evidence" value="ECO:0007669"/>
    <property type="project" value="UniProtKB-KW"/>
</dbReference>
<evidence type="ECO:0000256" key="9">
    <source>
        <dbReference type="ARBA" id="ARBA00023136"/>
    </source>
</evidence>
<feature type="transmembrane region" description="Helical" evidence="12">
    <location>
        <begin position="104"/>
        <end position="121"/>
    </location>
</feature>
<keyword evidence="14" id="KW-1185">Reference proteome</keyword>
<comment type="subcellular location">
    <subcellularLocation>
        <location evidence="2">Membrane</location>
        <topology evidence="2">Multi-pass membrane protein</topology>
    </subcellularLocation>
</comment>
<comment type="catalytic activity">
    <reaction evidence="11">
        <text>Fe(II)-heme o + 2 A + H2O = Fe(II)-heme a + 2 AH2</text>
        <dbReference type="Rhea" id="RHEA:63388"/>
        <dbReference type="ChEBI" id="CHEBI:13193"/>
        <dbReference type="ChEBI" id="CHEBI:15377"/>
        <dbReference type="ChEBI" id="CHEBI:17499"/>
        <dbReference type="ChEBI" id="CHEBI:60530"/>
        <dbReference type="ChEBI" id="CHEBI:61715"/>
        <dbReference type="EC" id="1.17.99.9"/>
    </reaction>
    <physiologicalReaction direction="left-to-right" evidence="11">
        <dbReference type="Rhea" id="RHEA:63389"/>
    </physiologicalReaction>
</comment>
<evidence type="ECO:0000256" key="1">
    <source>
        <dbReference type="ARBA" id="ARBA00001970"/>
    </source>
</evidence>
<evidence type="ECO:0000256" key="6">
    <source>
        <dbReference type="ARBA" id="ARBA00023002"/>
    </source>
</evidence>
<protein>
    <submittedName>
        <fullName evidence="13">Cytochrome c oxidase assembly protein subunit 15</fullName>
    </submittedName>
</protein>
<dbReference type="OrthoDB" id="9793156at2"/>
<reference evidence="13 14" key="1">
    <citation type="submission" date="2018-03" db="EMBL/GenBank/DDBJ databases">
        <title>Genomic Encyclopedia of Archaeal and Bacterial Type Strains, Phase II (KMG-II): from individual species to whole genera.</title>
        <authorList>
            <person name="Goeker M."/>
        </authorList>
    </citation>
    <scope>NUCLEOTIDE SEQUENCE [LARGE SCALE GENOMIC DNA]</scope>
    <source>
        <strain evidence="13 14">DSM 24859</strain>
    </source>
</reference>
<dbReference type="Pfam" id="PF02628">
    <property type="entry name" value="COX15-CtaA"/>
    <property type="match status" value="1"/>
</dbReference>
<dbReference type="InterPro" id="IPR023754">
    <property type="entry name" value="HemeA_Synthase_type2"/>
</dbReference>
<organism evidence="13 14">
    <name type="scientific">Chitinophaga niastensis</name>
    <dbReference type="NCBI Taxonomy" id="536980"/>
    <lineage>
        <taxon>Bacteria</taxon>
        <taxon>Pseudomonadati</taxon>
        <taxon>Bacteroidota</taxon>
        <taxon>Chitinophagia</taxon>
        <taxon>Chitinophagales</taxon>
        <taxon>Chitinophagaceae</taxon>
        <taxon>Chitinophaga</taxon>
    </lineage>
</organism>
<feature type="transmembrane region" description="Helical" evidence="12">
    <location>
        <begin position="167"/>
        <end position="186"/>
    </location>
</feature>
<dbReference type="Proteomes" id="UP000240971">
    <property type="component" value="Unassembled WGS sequence"/>
</dbReference>
<evidence type="ECO:0000256" key="11">
    <source>
        <dbReference type="ARBA" id="ARBA00048044"/>
    </source>
</evidence>
<keyword evidence="9 12" id="KW-0472">Membrane</keyword>
<keyword evidence="6" id="KW-0560">Oxidoreductase</keyword>
<dbReference type="PANTHER" id="PTHR23289:SF2">
    <property type="entry name" value="CYTOCHROME C OXIDASE ASSEMBLY PROTEIN COX15 HOMOLOG"/>
    <property type="match status" value="1"/>
</dbReference>
<dbReference type="GO" id="GO:0016653">
    <property type="term" value="F:oxidoreductase activity, acting on NAD(P)H, heme protein as acceptor"/>
    <property type="evidence" value="ECO:0007669"/>
    <property type="project" value="TreeGrafter"/>
</dbReference>
<name>A0A2P8HSM5_CHINA</name>
<evidence type="ECO:0000256" key="5">
    <source>
        <dbReference type="ARBA" id="ARBA00022989"/>
    </source>
</evidence>
<dbReference type="GO" id="GO:0016020">
    <property type="term" value="C:membrane"/>
    <property type="evidence" value="ECO:0007669"/>
    <property type="project" value="UniProtKB-SubCell"/>
</dbReference>
<evidence type="ECO:0000256" key="2">
    <source>
        <dbReference type="ARBA" id="ARBA00004141"/>
    </source>
</evidence>
<evidence type="ECO:0000313" key="14">
    <source>
        <dbReference type="Proteomes" id="UP000240971"/>
    </source>
</evidence>
<feature type="transmembrane region" description="Helical" evidence="12">
    <location>
        <begin position="206"/>
        <end position="229"/>
    </location>
</feature>
<evidence type="ECO:0000256" key="3">
    <source>
        <dbReference type="ARBA" id="ARBA00022692"/>
    </source>
</evidence>
<feature type="transmembrane region" description="Helical" evidence="12">
    <location>
        <begin position="329"/>
        <end position="347"/>
    </location>
</feature>
<dbReference type="GO" id="GO:0120547">
    <property type="term" value="F:heme A synthase activity"/>
    <property type="evidence" value="ECO:0007669"/>
    <property type="project" value="UniProtKB-EC"/>
</dbReference>
<accession>A0A2P8HSM5</accession>
<gene>
    <name evidence="13" type="ORF">CLV51_101543</name>
</gene>
<dbReference type="AlphaFoldDB" id="A0A2P8HSM5"/>
<evidence type="ECO:0000256" key="8">
    <source>
        <dbReference type="ARBA" id="ARBA00023133"/>
    </source>
</evidence>
<proteinExistence type="inferred from homology"/>
<keyword evidence="3 12" id="KW-0812">Transmembrane</keyword>
<dbReference type="HAMAP" id="MF_01665">
    <property type="entry name" value="HemeA_synth_type2"/>
    <property type="match status" value="1"/>
</dbReference>
<dbReference type="InterPro" id="IPR003780">
    <property type="entry name" value="COX15/CtaA_fam"/>
</dbReference>
<keyword evidence="4" id="KW-0479">Metal-binding</keyword>
<keyword evidence="5 12" id="KW-1133">Transmembrane helix</keyword>
<dbReference type="RefSeq" id="WP_106526461.1">
    <property type="nucleotide sequence ID" value="NZ_PYAW01000001.1"/>
</dbReference>
<dbReference type="GO" id="GO:0006784">
    <property type="term" value="P:heme A biosynthetic process"/>
    <property type="evidence" value="ECO:0007669"/>
    <property type="project" value="InterPro"/>
</dbReference>
<keyword evidence="8" id="KW-0350">Heme biosynthesis</keyword>
<evidence type="ECO:0000256" key="4">
    <source>
        <dbReference type="ARBA" id="ARBA00022723"/>
    </source>
</evidence>
<evidence type="ECO:0000256" key="12">
    <source>
        <dbReference type="SAM" id="Phobius"/>
    </source>
</evidence>
<keyword evidence="7" id="KW-0408">Iron</keyword>
<sequence length="357" mass="40367">METVILKEAGTIKNNRPVAIWLYIGVGMLIVQVLLGGLTRLTGSGLSITEWKLILGALPPMNEHAWQEAFDGYKKIAQYQYINNHFTLADFKFIYFWEWLHRDWARLMGLVFIVPFIYFIITKKINKSMINPMLILFLLGGLQGVIGWIMVMSGLNEENLYVNHIRLAVHFIAALVLLCYVFWFALKLSVRPTEILKVPALRTLNIWLLALVGIQLVYGAFMAGLHTALVANTWPDINGSWIPAGMFSQGGFATDIVHNPITIQFIHRGLAYLITILIALWWWKSAQTPTNSLLHVTRYLPLLLVLLQVLLGVLTLLNSQIKIPVSYGILHQGVGMLLLLSLVWTFYLSRGVGSVNK</sequence>
<evidence type="ECO:0000256" key="7">
    <source>
        <dbReference type="ARBA" id="ARBA00023004"/>
    </source>
</evidence>
<evidence type="ECO:0000256" key="10">
    <source>
        <dbReference type="ARBA" id="ARBA00044501"/>
    </source>
</evidence>
<feature type="transmembrane region" description="Helical" evidence="12">
    <location>
        <begin position="133"/>
        <end position="155"/>
    </location>
</feature>
<feature type="transmembrane region" description="Helical" evidence="12">
    <location>
        <begin position="299"/>
        <end position="317"/>
    </location>
</feature>
<feature type="transmembrane region" description="Helical" evidence="12">
    <location>
        <begin position="265"/>
        <end position="283"/>
    </location>
</feature>
<dbReference type="PANTHER" id="PTHR23289">
    <property type="entry name" value="CYTOCHROME C OXIDASE ASSEMBLY PROTEIN COX15"/>
    <property type="match status" value="1"/>
</dbReference>
<evidence type="ECO:0000313" key="13">
    <source>
        <dbReference type="EMBL" id="PSL49213.1"/>
    </source>
</evidence>
<dbReference type="EMBL" id="PYAW01000001">
    <property type="protein sequence ID" value="PSL49213.1"/>
    <property type="molecule type" value="Genomic_DNA"/>
</dbReference>
<comment type="caution">
    <text evidence="13">The sequence shown here is derived from an EMBL/GenBank/DDBJ whole genome shotgun (WGS) entry which is preliminary data.</text>
</comment>
<comment type="cofactor">
    <cofactor evidence="1">
        <name>heme b</name>
        <dbReference type="ChEBI" id="CHEBI:60344"/>
    </cofactor>
</comment>